<feature type="domain" description="Acyl-CoA dehydrogenase C-terminal" evidence="4">
    <location>
        <begin position="233"/>
        <end position="363"/>
    </location>
</feature>
<feature type="domain" description="Acyl-CoA dehydrogenase/oxidase N-terminal" evidence="3">
    <location>
        <begin position="14"/>
        <end position="107"/>
    </location>
</feature>
<evidence type="ECO:0000313" key="6">
    <source>
        <dbReference type="Proteomes" id="UP000805841"/>
    </source>
</evidence>
<sequence>MPLHTAKFAPIIARIRAQAAERDKARRLPYEDIAELAALGFGALRVPLGQGGGGLSVAELSEQLLILAEADSNFVQIFRAHFIFVESLLLAASSPIRDTWLRRIAEGAIIGGAHTERNAVNTDHFATRVHRDGEARWLSGEKYYSTGSLYADWVATLAEGEDDRLTLLAIPKGAPGLATVDDWNGFGQRLTASGTTRFERVAVSAENTLPTFEAFAPYGTSLAQHFHLLGLAGIARAAHAEAVRYVRERTRYFSQGTGALPKDDPVVQVVVGELSSAAYTSEVIVRDIGQRLDTLVALVANPNSDKGQLEALEHDVFRAQQAVTRTVLEAATRLFDVGGASALDADRNWDRFWRNARTLASHNPIGFRLKAIGNYELNGQVALRQWYSGVDLSQRVAK</sequence>
<dbReference type="Gene3D" id="1.10.540.10">
    <property type="entry name" value="Acyl-CoA dehydrogenase/oxidase, N-terminal domain"/>
    <property type="match status" value="1"/>
</dbReference>
<comment type="similarity">
    <text evidence="2">Belongs to the HpaH/HsaA monooxygenase family.</text>
</comment>
<keyword evidence="1" id="KW-0560">Oxidoreductase</keyword>
<reference evidence="5 6" key="1">
    <citation type="journal article" date="2020" name="Insects">
        <title>Bacteria Belonging to Pseudomonas typographi sp. nov. from the Bark Beetle Ips typographus Have Genomic Potential to Aid in the Host Ecology.</title>
        <authorList>
            <person name="Peral-Aranega E."/>
            <person name="Saati-Santamaria Z."/>
            <person name="Kolarik M."/>
            <person name="Rivas R."/>
            <person name="Garcia-Fraile P."/>
        </authorList>
    </citation>
    <scope>NUCLEOTIDE SEQUENCE [LARGE SCALE GENOMIC DNA]</scope>
    <source>
        <strain evidence="5 6">CA3A</strain>
    </source>
</reference>
<evidence type="ECO:0000256" key="2">
    <source>
        <dbReference type="ARBA" id="ARBA00049661"/>
    </source>
</evidence>
<dbReference type="InterPro" id="IPR036250">
    <property type="entry name" value="AcylCo_DH-like_C"/>
</dbReference>
<accession>A0ABR7YWU2</accession>
<dbReference type="RefSeq" id="WP_190417179.1">
    <property type="nucleotide sequence ID" value="NZ_JAAOCA010000003.1"/>
</dbReference>
<dbReference type="EMBL" id="JAAOCA010000003">
    <property type="protein sequence ID" value="MBD1597661.1"/>
    <property type="molecule type" value="Genomic_DNA"/>
</dbReference>
<evidence type="ECO:0000256" key="1">
    <source>
        <dbReference type="ARBA" id="ARBA00023002"/>
    </source>
</evidence>
<comment type="caution">
    <text evidence="5">The sequence shown here is derived from an EMBL/GenBank/DDBJ whole genome shotgun (WGS) entry which is preliminary data.</text>
</comment>
<dbReference type="InterPro" id="IPR037069">
    <property type="entry name" value="AcylCoA_DH/ox_N_sf"/>
</dbReference>
<dbReference type="InterPro" id="IPR013786">
    <property type="entry name" value="AcylCoA_DH/ox_N"/>
</dbReference>
<evidence type="ECO:0000259" key="3">
    <source>
        <dbReference type="Pfam" id="PF02771"/>
    </source>
</evidence>
<evidence type="ECO:0000313" key="5">
    <source>
        <dbReference type="EMBL" id="MBD1597661.1"/>
    </source>
</evidence>
<dbReference type="InterPro" id="IPR050741">
    <property type="entry name" value="Acyl-CoA_dehydrogenase"/>
</dbReference>
<dbReference type="Pfam" id="PF02771">
    <property type="entry name" value="Acyl-CoA_dh_N"/>
    <property type="match status" value="1"/>
</dbReference>
<organism evidence="5 6">
    <name type="scientific">Pseudomonas typographi</name>
    <dbReference type="NCBI Taxonomy" id="2715964"/>
    <lineage>
        <taxon>Bacteria</taxon>
        <taxon>Pseudomonadati</taxon>
        <taxon>Pseudomonadota</taxon>
        <taxon>Gammaproteobacteria</taxon>
        <taxon>Pseudomonadales</taxon>
        <taxon>Pseudomonadaceae</taxon>
        <taxon>Pseudomonas</taxon>
    </lineage>
</organism>
<dbReference type="SUPFAM" id="SSF47203">
    <property type="entry name" value="Acyl-CoA dehydrogenase C-terminal domain-like"/>
    <property type="match status" value="1"/>
</dbReference>
<keyword evidence="6" id="KW-1185">Reference proteome</keyword>
<dbReference type="Proteomes" id="UP000805841">
    <property type="component" value="Unassembled WGS sequence"/>
</dbReference>
<dbReference type="Gene3D" id="2.40.110.10">
    <property type="entry name" value="Butyryl-CoA Dehydrogenase, subunit A, domain 2"/>
    <property type="match status" value="1"/>
</dbReference>
<gene>
    <name evidence="5" type="ORF">HAQ05_02895</name>
</gene>
<protein>
    <submittedName>
        <fullName evidence="5">Oxidoreductase</fullName>
    </submittedName>
</protein>
<dbReference type="Gene3D" id="1.20.140.10">
    <property type="entry name" value="Butyryl-CoA Dehydrogenase, subunit A, domain 3"/>
    <property type="match status" value="1"/>
</dbReference>
<dbReference type="PANTHER" id="PTHR48083:SF19">
    <property type="entry name" value="FLAVIN-DEPENDENT MONOOXYGENASE, OXYGENASE SUBUNIT HSAA"/>
    <property type="match status" value="1"/>
</dbReference>
<name>A0ABR7YWU2_9PSED</name>
<dbReference type="InterPro" id="IPR046373">
    <property type="entry name" value="Acyl-CoA_Oxase/DH_mid-dom_sf"/>
</dbReference>
<dbReference type="PANTHER" id="PTHR48083">
    <property type="entry name" value="MEDIUM-CHAIN SPECIFIC ACYL-COA DEHYDROGENASE, MITOCHONDRIAL-RELATED"/>
    <property type="match status" value="1"/>
</dbReference>
<dbReference type="InterPro" id="IPR013107">
    <property type="entry name" value="Acyl-CoA_DH_C"/>
</dbReference>
<dbReference type="PIRSF" id="PIRSF016578">
    <property type="entry name" value="HsaA"/>
    <property type="match status" value="1"/>
</dbReference>
<dbReference type="InterPro" id="IPR009100">
    <property type="entry name" value="AcylCoA_DH/oxidase_NM_dom_sf"/>
</dbReference>
<dbReference type="SUPFAM" id="SSF56645">
    <property type="entry name" value="Acyl-CoA dehydrogenase NM domain-like"/>
    <property type="match status" value="1"/>
</dbReference>
<dbReference type="Pfam" id="PF08028">
    <property type="entry name" value="Acyl-CoA_dh_2"/>
    <property type="match status" value="1"/>
</dbReference>
<evidence type="ECO:0000259" key="4">
    <source>
        <dbReference type="Pfam" id="PF08028"/>
    </source>
</evidence>
<proteinExistence type="inferred from homology"/>